<keyword evidence="2" id="KW-1185">Reference proteome</keyword>
<name>A0ACC2NQT7_9HYME</name>
<evidence type="ECO:0000313" key="2">
    <source>
        <dbReference type="Proteomes" id="UP001239111"/>
    </source>
</evidence>
<dbReference type="EMBL" id="CM056743">
    <property type="protein sequence ID" value="KAJ8673538.1"/>
    <property type="molecule type" value="Genomic_DNA"/>
</dbReference>
<comment type="caution">
    <text evidence="1">The sequence shown here is derived from an EMBL/GenBank/DDBJ whole genome shotgun (WGS) entry which is preliminary data.</text>
</comment>
<sequence>MVISTTDFSTVTENEQTETTMSGYASSEMASTSAQPTTMTTTMVMEMRPKGRALNISASDLNNNLHSNATDLSDVSMDDEDKEIEGGEYIAAHNGSAANMTPVKPLPTVTSLSICIDGNKTYSIGEKIKRGCDEQCVCEAGGKITNCEPVCQKPLFKIDMKIKDPLCHVSRDFTENPCCGILVCADLATEPEESCVFGNTTVARGQKVEDGCSKTCICEAGGHLKCQPRCPPNDTTPGISQHDRCVVLKDPRDNCCTITLCDVTLGDHEVKAENPMDLSVNLTDVKVLNSTAIQLKLSSESFDDVTIEISENNHVWRQVKPTKDGVIADLQPAHGYYVRVLEGSRAGPSIHVSLLAEVIKQGVTDSGNGTDEDGVCIHRGKSHKIGEEWYDDCIALCQCNETAQIECITIECPTDFGLDVLDRNCIDWETVPPNHVPKAPNCCPQEVRCRSNGSCSYEGVVYDNWSEIPSNVTGCEKNCFCEFGKVSCSPACPPVSETPPAHLNCRGQEPILAHLPGDECCTHWICDVSSTTSGYEQGSSPDTQAPTVLGPDDSNQQVYEVVIEELRPINMNTVRLMFSVPSALVNLHGRVEVRYTSDKSNGDPSTWKSQIFTLPGDLIGTKELEFDLGGLKPWTSYKLMILVKLRDISIMPASKIYQVRTLDKPEPTEISVDPELRVVEVNSTVAELEWRKFTAYELQFIDGIYLTYKAHGDGQFSETPLLHKSVNSYVLENLRSSTTYEVHFSTKDVMGQTNILINSKTVNFTTDAETDPYSFDVEVEIKSIKPTEVEVLCSGVPHPQDKYVNIYRAVYQTDSGKEETSTFKITKKESQARTTLSDLKPATHYRLWIELYLTNGKIKKSIVKTFMTKSGSLPPAGASQQQGKFAASVPYHEGDYYGPLVVVAIVASLAILSTLILLMMLMKRRVSSKADISPRKTTSAYDNPSYKVELQQETMGNFMILFIL</sequence>
<organism evidence="1 2">
    <name type="scientific">Eretmocerus hayati</name>
    <dbReference type="NCBI Taxonomy" id="131215"/>
    <lineage>
        <taxon>Eukaryota</taxon>
        <taxon>Metazoa</taxon>
        <taxon>Ecdysozoa</taxon>
        <taxon>Arthropoda</taxon>
        <taxon>Hexapoda</taxon>
        <taxon>Insecta</taxon>
        <taxon>Pterygota</taxon>
        <taxon>Neoptera</taxon>
        <taxon>Endopterygota</taxon>
        <taxon>Hymenoptera</taxon>
        <taxon>Apocrita</taxon>
        <taxon>Proctotrupomorpha</taxon>
        <taxon>Chalcidoidea</taxon>
        <taxon>Aphelinidae</taxon>
        <taxon>Aphelininae</taxon>
        <taxon>Eretmocerus</taxon>
    </lineage>
</organism>
<accession>A0ACC2NQT7</accession>
<dbReference type="Proteomes" id="UP001239111">
    <property type="component" value="Chromosome 3"/>
</dbReference>
<reference evidence="1" key="1">
    <citation type="submission" date="2023-04" db="EMBL/GenBank/DDBJ databases">
        <title>A chromosome-level genome assembly of the parasitoid wasp Eretmocerus hayati.</title>
        <authorList>
            <person name="Zhong Y."/>
            <person name="Liu S."/>
            <person name="Liu Y."/>
        </authorList>
    </citation>
    <scope>NUCLEOTIDE SEQUENCE</scope>
    <source>
        <strain evidence="1">ZJU_SS_LIU_2023</strain>
    </source>
</reference>
<evidence type="ECO:0000313" key="1">
    <source>
        <dbReference type="EMBL" id="KAJ8673538.1"/>
    </source>
</evidence>
<proteinExistence type="predicted"/>
<gene>
    <name evidence="1" type="ORF">QAD02_004800</name>
</gene>
<protein>
    <submittedName>
        <fullName evidence="1">Uncharacterized protein</fullName>
    </submittedName>
</protein>